<dbReference type="Proteomes" id="UP001255185">
    <property type="component" value="Unassembled WGS sequence"/>
</dbReference>
<gene>
    <name evidence="2" type="ORF">J2X31_003302</name>
</gene>
<evidence type="ECO:0000313" key="3">
    <source>
        <dbReference type="Proteomes" id="UP001255185"/>
    </source>
</evidence>
<proteinExistence type="predicted"/>
<comment type="caution">
    <text evidence="2">The sequence shown here is derived from an EMBL/GenBank/DDBJ whole genome shotgun (WGS) entry which is preliminary data.</text>
</comment>
<feature type="compositionally biased region" description="Acidic residues" evidence="1">
    <location>
        <begin position="35"/>
        <end position="44"/>
    </location>
</feature>
<organism evidence="2 3">
    <name type="scientific">Flavobacterium arsenatis</name>
    <dbReference type="NCBI Taxonomy" id="1484332"/>
    <lineage>
        <taxon>Bacteria</taxon>
        <taxon>Pseudomonadati</taxon>
        <taxon>Bacteroidota</taxon>
        <taxon>Flavobacteriia</taxon>
        <taxon>Flavobacteriales</taxon>
        <taxon>Flavobacteriaceae</taxon>
        <taxon>Flavobacterium</taxon>
    </lineage>
</organism>
<dbReference type="RefSeq" id="WP_310028148.1">
    <property type="nucleotide sequence ID" value="NZ_JAVDVI010000018.1"/>
</dbReference>
<protein>
    <submittedName>
        <fullName evidence="2">Uncharacterized protein</fullName>
    </submittedName>
</protein>
<reference evidence="2 3" key="1">
    <citation type="submission" date="2023-07" db="EMBL/GenBank/DDBJ databases">
        <title>Sorghum-associated microbial communities from plants grown in Nebraska, USA.</title>
        <authorList>
            <person name="Schachtman D."/>
        </authorList>
    </citation>
    <scope>NUCLEOTIDE SEQUENCE [LARGE SCALE GENOMIC DNA]</scope>
    <source>
        <strain evidence="2 3">3773</strain>
    </source>
</reference>
<keyword evidence="3" id="KW-1185">Reference proteome</keyword>
<sequence>MKSLSQHIAESLSEEVQTNTVAESTSENNGTQVNESEEDEEKEE</sequence>
<accession>A0ABU1TTX4</accession>
<name>A0ABU1TTX4_9FLAO</name>
<evidence type="ECO:0000256" key="1">
    <source>
        <dbReference type="SAM" id="MobiDB-lite"/>
    </source>
</evidence>
<dbReference type="EMBL" id="JAVDVI010000018">
    <property type="protein sequence ID" value="MDR6969272.1"/>
    <property type="molecule type" value="Genomic_DNA"/>
</dbReference>
<feature type="region of interest" description="Disordered" evidence="1">
    <location>
        <begin position="1"/>
        <end position="44"/>
    </location>
</feature>
<evidence type="ECO:0000313" key="2">
    <source>
        <dbReference type="EMBL" id="MDR6969272.1"/>
    </source>
</evidence>
<feature type="compositionally biased region" description="Polar residues" evidence="1">
    <location>
        <begin position="1"/>
        <end position="34"/>
    </location>
</feature>